<dbReference type="AlphaFoldDB" id="A0AAF0JFW4"/>
<evidence type="ECO:0000313" key="3">
    <source>
        <dbReference type="Proteomes" id="UP001214628"/>
    </source>
</evidence>
<dbReference type="GO" id="GO:0072659">
    <property type="term" value="P:protein localization to plasma membrane"/>
    <property type="evidence" value="ECO:0007669"/>
    <property type="project" value="InterPro"/>
</dbReference>
<dbReference type="PANTHER" id="PTHR47766:SF1">
    <property type="entry name" value="PROTEIN EFR3"/>
    <property type="match status" value="1"/>
</dbReference>
<name>A0AAF0JFW4_9BASI</name>
<feature type="compositionally biased region" description="Polar residues" evidence="1">
    <location>
        <begin position="827"/>
        <end position="843"/>
    </location>
</feature>
<dbReference type="PANTHER" id="PTHR47766">
    <property type="entry name" value="PROTEIN EFR3"/>
    <property type="match status" value="1"/>
</dbReference>
<evidence type="ECO:0000256" key="1">
    <source>
        <dbReference type="SAM" id="MobiDB-lite"/>
    </source>
</evidence>
<dbReference type="InterPro" id="IPR039786">
    <property type="entry name" value="EFR3"/>
</dbReference>
<dbReference type="EMBL" id="CP118380">
    <property type="protein sequence ID" value="WFD44819.1"/>
    <property type="molecule type" value="Genomic_DNA"/>
</dbReference>
<reference evidence="2" key="1">
    <citation type="submission" date="2023-02" db="EMBL/GenBank/DDBJ databases">
        <title>Mating type loci evolution in Malassezia.</title>
        <authorList>
            <person name="Coelho M.A."/>
        </authorList>
    </citation>
    <scope>NUCLEOTIDE SEQUENCE</scope>
    <source>
        <strain evidence="2">CBS 14136</strain>
    </source>
</reference>
<organism evidence="2 3">
    <name type="scientific">Malassezia psittaci</name>
    <dbReference type="NCBI Taxonomy" id="1821823"/>
    <lineage>
        <taxon>Eukaryota</taxon>
        <taxon>Fungi</taxon>
        <taxon>Dikarya</taxon>
        <taxon>Basidiomycota</taxon>
        <taxon>Ustilaginomycotina</taxon>
        <taxon>Malasseziomycetes</taxon>
        <taxon>Malasseziales</taxon>
        <taxon>Malasseziaceae</taxon>
        <taxon>Malassezia</taxon>
    </lineage>
</organism>
<proteinExistence type="predicted"/>
<feature type="region of interest" description="Disordered" evidence="1">
    <location>
        <begin position="727"/>
        <end position="751"/>
    </location>
</feature>
<feature type="compositionally biased region" description="Polar residues" evidence="1">
    <location>
        <begin position="867"/>
        <end position="883"/>
    </location>
</feature>
<dbReference type="Proteomes" id="UP001214628">
    <property type="component" value="Chromosome 6"/>
</dbReference>
<accession>A0AAF0JFW4</accession>
<feature type="region of interest" description="Disordered" evidence="1">
    <location>
        <begin position="827"/>
        <end position="887"/>
    </location>
</feature>
<protein>
    <submittedName>
        <fullName evidence="2">Plasma membrane localization protein</fullName>
    </submittedName>
</protein>
<evidence type="ECO:0000313" key="2">
    <source>
        <dbReference type="EMBL" id="WFD44819.1"/>
    </source>
</evidence>
<gene>
    <name evidence="2" type="primary">EFR3</name>
    <name evidence="2" type="ORF">MPSI1_003490</name>
</gene>
<sequence>MLCIPQVNHQKLVKECYPANKALGQAAPEYRANSNELGRLSYYAQFKPAKLTKVGRLLSARATSDKLAWVAGGNQRNKAGLMITLAIVRDLIEASPNGLTYLAPCVQVVVCDGLQAARQSKSSNSYDQDLGARAASTFATYARALPMGAMEIDEAVPVCMYASLAEIQPMIQGNVAEVTRFHAIGALEGVVRSEVLYSGCFSALLHGILPGLLDTISPLHSPLQHTVKLVMQDGNVKVSDSPQPEQDPLASTAAALVLLRHIAIGADATQIRILIQLTLKWLDSTPNGSGWNQEDFCVWLLNTLTLWTPTTSRYVVPHTLLDGLSSTSSAPANPDRSTRLLQALHQILANRIEIQGLNMTELLDGHLHFLLMHVQHDPNDVTIAPTIEAIGYLAQYPMYDDQTMDFLQQTNTHLRTIQASKSSLPPIQRDNSLRVLLYAQMAILRASYANQPQVSIPLSTWRGTESLLLSPHPAVRFTYLETLLVHIDLSEQHMSSTQATEPRDEGNMDLYRFLHAFVANAYVILAKALYPSEAPLHELQRSDTLQDLSQISTVPNDYVTLLVVWTRLLEVYSSPALLTTVPALLALDQLATTNTSQQATHASILARGVAGLALMKVAELWEAADLASYVQTHILNRLGELRLEQSPAFGSKFGKPPTFALFDRQAVTANSRSSDPSDASFVAQYLASSPVLQTSTNCDSRTLRAWLLRNWSVSVAWQDAQSGAFPTAQSVRSPRRLRSMSTTSPNIPPSLMREASINVSQLKMALSSRTPTRSSMRTNLDDDALNADSYSLHGHRRRSRSRNGQLSYSPSVSALLDQFKIGDESLANPSLGQATRSAPQPSAYTEDPWASSRTAALPNDSAWKSEPQMTADSDLQSRLSTSLAPPLPHAAEQLKSLAPPIVAPVDA</sequence>
<keyword evidence="3" id="KW-1185">Reference proteome</keyword>